<dbReference type="GO" id="GO:0032259">
    <property type="term" value="P:methylation"/>
    <property type="evidence" value="ECO:0007669"/>
    <property type="project" value="UniProtKB-KW"/>
</dbReference>
<keyword evidence="1 3" id="KW-0489">Methyltransferase</keyword>
<proteinExistence type="predicted"/>
<accession>A0A8X6QK99</accession>
<dbReference type="AlphaFoldDB" id="A0A8X6QK99"/>
<dbReference type="GO" id="GO:0008168">
    <property type="term" value="F:methyltransferase activity"/>
    <property type="evidence" value="ECO:0007669"/>
    <property type="project" value="UniProtKB-KW"/>
</dbReference>
<dbReference type="PANTHER" id="PTHR44942">
    <property type="entry name" value="METHYLTRANSF_11 DOMAIN-CONTAINING PROTEIN"/>
    <property type="match status" value="1"/>
</dbReference>
<name>A0A8X6QK99_NEPPI</name>
<comment type="caution">
    <text evidence="3">The sequence shown here is derived from an EMBL/GenBank/DDBJ whole genome shotgun (WGS) entry which is preliminary data.</text>
</comment>
<dbReference type="Gene3D" id="3.40.50.150">
    <property type="entry name" value="Vaccinia Virus protein VP39"/>
    <property type="match status" value="1"/>
</dbReference>
<keyword evidence="2" id="KW-0808">Transferase</keyword>
<dbReference type="InterPro" id="IPR051052">
    <property type="entry name" value="Diverse_substrate_MTase"/>
</dbReference>
<sequence>YLHEEKLGTYWDKERYIVQEHYVNISLPFKDSCRFNIVQQTESSLADYIGYFSTWSSYQKFFKKDSENAEQLLHDIEMK</sequence>
<dbReference type="InterPro" id="IPR029063">
    <property type="entry name" value="SAM-dependent_MTases_sf"/>
</dbReference>
<gene>
    <name evidence="3" type="primary">NCL1_17664</name>
    <name evidence="3" type="ORF">NPIL_134101</name>
</gene>
<organism evidence="3 4">
    <name type="scientific">Nephila pilipes</name>
    <name type="common">Giant wood spider</name>
    <name type="synonym">Nephila maculata</name>
    <dbReference type="NCBI Taxonomy" id="299642"/>
    <lineage>
        <taxon>Eukaryota</taxon>
        <taxon>Metazoa</taxon>
        <taxon>Ecdysozoa</taxon>
        <taxon>Arthropoda</taxon>
        <taxon>Chelicerata</taxon>
        <taxon>Arachnida</taxon>
        <taxon>Araneae</taxon>
        <taxon>Araneomorphae</taxon>
        <taxon>Entelegynae</taxon>
        <taxon>Araneoidea</taxon>
        <taxon>Nephilidae</taxon>
        <taxon>Nephila</taxon>
    </lineage>
</organism>
<evidence type="ECO:0000313" key="4">
    <source>
        <dbReference type="Proteomes" id="UP000887013"/>
    </source>
</evidence>
<evidence type="ECO:0000256" key="2">
    <source>
        <dbReference type="ARBA" id="ARBA00022679"/>
    </source>
</evidence>
<evidence type="ECO:0000256" key="1">
    <source>
        <dbReference type="ARBA" id="ARBA00022603"/>
    </source>
</evidence>
<keyword evidence="4" id="KW-1185">Reference proteome</keyword>
<protein>
    <submittedName>
        <fullName evidence="3">Methyltransferase</fullName>
    </submittedName>
</protein>
<reference evidence="3" key="1">
    <citation type="submission" date="2020-08" db="EMBL/GenBank/DDBJ databases">
        <title>Multicomponent nature underlies the extraordinary mechanical properties of spider dragline silk.</title>
        <authorList>
            <person name="Kono N."/>
            <person name="Nakamura H."/>
            <person name="Mori M."/>
            <person name="Yoshida Y."/>
            <person name="Ohtoshi R."/>
            <person name="Malay A.D."/>
            <person name="Moran D.A.P."/>
            <person name="Tomita M."/>
            <person name="Numata K."/>
            <person name="Arakawa K."/>
        </authorList>
    </citation>
    <scope>NUCLEOTIDE SEQUENCE</scope>
</reference>
<dbReference type="EMBL" id="BMAW01126729">
    <property type="protein sequence ID" value="GFU18033.1"/>
    <property type="molecule type" value="Genomic_DNA"/>
</dbReference>
<feature type="non-terminal residue" evidence="3">
    <location>
        <position position="1"/>
    </location>
</feature>
<dbReference type="PANTHER" id="PTHR44942:SF4">
    <property type="entry name" value="METHYLTRANSFERASE TYPE 11 DOMAIN-CONTAINING PROTEIN"/>
    <property type="match status" value="1"/>
</dbReference>
<evidence type="ECO:0000313" key="3">
    <source>
        <dbReference type="EMBL" id="GFU18033.1"/>
    </source>
</evidence>
<dbReference type="Proteomes" id="UP000887013">
    <property type="component" value="Unassembled WGS sequence"/>
</dbReference>